<protein>
    <submittedName>
        <fullName evidence="1">Uncharacterized protein</fullName>
    </submittedName>
</protein>
<reference evidence="1 2" key="1">
    <citation type="submission" date="2024-09" db="EMBL/GenBank/DDBJ databases">
        <authorList>
            <person name="Sun Q."/>
            <person name="Mori K."/>
        </authorList>
    </citation>
    <scope>NUCLEOTIDE SEQUENCE [LARGE SCALE GENOMIC DNA]</scope>
    <source>
        <strain evidence="1 2">TBRC 1432</strain>
    </source>
</reference>
<dbReference type="EMBL" id="JBHLUD010000003">
    <property type="protein sequence ID" value="MFC0542239.1"/>
    <property type="molecule type" value="Genomic_DNA"/>
</dbReference>
<dbReference type="PROSITE" id="PS51318">
    <property type="entry name" value="TAT"/>
    <property type="match status" value="1"/>
</dbReference>
<proteinExistence type="predicted"/>
<comment type="caution">
    <text evidence="1">The sequence shown here is derived from an EMBL/GenBank/DDBJ whole genome shotgun (WGS) entry which is preliminary data.</text>
</comment>
<dbReference type="InterPro" id="IPR006311">
    <property type="entry name" value="TAT_signal"/>
</dbReference>
<keyword evidence="2" id="KW-1185">Reference proteome</keyword>
<dbReference type="Proteomes" id="UP001589810">
    <property type="component" value="Unassembled WGS sequence"/>
</dbReference>
<dbReference type="RefSeq" id="WP_273942953.1">
    <property type="nucleotide sequence ID" value="NZ_CP097263.1"/>
</dbReference>
<gene>
    <name evidence="1" type="ORF">ACFFH7_12150</name>
</gene>
<name>A0ABV6MPP1_9PSEU</name>
<evidence type="ECO:0000313" key="2">
    <source>
        <dbReference type="Proteomes" id="UP001589810"/>
    </source>
</evidence>
<sequence length="81" mass="8246">MSRRKLFRGALAVGAAGVVGGVAVEAFTTGASAQTTSQASGEPVVAHVRDVASGDIDLFVGTRLVRIKDPQLAARLAQAAR</sequence>
<accession>A0ABV6MPP1</accession>
<evidence type="ECO:0000313" key="1">
    <source>
        <dbReference type="EMBL" id="MFC0542239.1"/>
    </source>
</evidence>
<organism evidence="1 2">
    <name type="scientific">Kutzneria chonburiensis</name>
    <dbReference type="NCBI Taxonomy" id="1483604"/>
    <lineage>
        <taxon>Bacteria</taxon>
        <taxon>Bacillati</taxon>
        <taxon>Actinomycetota</taxon>
        <taxon>Actinomycetes</taxon>
        <taxon>Pseudonocardiales</taxon>
        <taxon>Pseudonocardiaceae</taxon>
        <taxon>Kutzneria</taxon>
    </lineage>
</organism>